<keyword evidence="2" id="KW-1133">Transmembrane helix</keyword>
<sequence>MFCLPVFAAPASGQACCTESTVLKGNPSVFSNAKTSPRAMHSTVLLVVAMLLLPRTDANTASSDSVLAPFGLYSIRGSSICAALENTSARFFKAVSNATPDSGLLFENAQQLPLSKCGRPQDIIFVDEGRYKLLWNAIDGTRFHERNYTVTLCVNANHASFNLSCYRLRDQNGETYFVAPTDYKQVFFRGPVSFHSCPQAFEVLGDASLSLIENETACATFLTVSSYGVRTDSGDCVHLYRYALFKDYPEVWNGCQRYAEADSENAFYDCKFVPHTEPWNYPTQDEVSYCADRVRPVECSSVKFDSEADTRYFYAGRGKGEMTQNKFDRERCLQPSTDDYGSSSPSGESAGSYFNPYVLAGGIVICVTVIGIAIGVIYLVDRGSLSSCEPASPATGRRVRVPHTVAPGPPPTRR</sequence>
<evidence type="ECO:0000256" key="2">
    <source>
        <dbReference type="SAM" id="Phobius"/>
    </source>
</evidence>
<keyword evidence="2" id="KW-0472">Membrane</keyword>
<accession>A0AAQ4DTX6</accession>
<dbReference type="EMBL" id="JARKHS020026873">
    <property type="protein sequence ID" value="KAK8765916.1"/>
    <property type="molecule type" value="Genomic_DNA"/>
</dbReference>
<evidence type="ECO:0000313" key="3">
    <source>
        <dbReference type="EMBL" id="KAK8765916.1"/>
    </source>
</evidence>
<name>A0AAQ4DTX6_AMBAM</name>
<gene>
    <name evidence="3" type="ORF">V5799_007304</name>
</gene>
<dbReference type="AlphaFoldDB" id="A0AAQ4DTX6"/>
<dbReference type="Proteomes" id="UP001321473">
    <property type="component" value="Unassembled WGS sequence"/>
</dbReference>
<reference evidence="3 4" key="1">
    <citation type="journal article" date="2023" name="Arcadia Sci">
        <title>De novo assembly of a long-read Amblyomma americanum tick genome.</title>
        <authorList>
            <person name="Chou S."/>
            <person name="Poskanzer K.E."/>
            <person name="Rollins M."/>
            <person name="Thuy-Boun P.S."/>
        </authorList>
    </citation>
    <scope>NUCLEOTIDE SEQUENCE [LARGE SCALE GENOMIC DNA]</scope>
    <source>
        <strain evidence="3">F_SG_1</strain>
        <tissue evidence="3">Salivary glands</tissue>
    </source>
</reference>
<keyword evidence="2" id="KW-0812">Transmembrane</keyword>
<feature type="transmembrane region" description="Helical" evidence="2">
    <location>
        <begin position="357"/>
        <end position="380"/>
    </location>
</feature>
<comment type="caution">
    <text evidence="3">The sequence shown here is derived from an EMBL/GenBank/DDBJ whole genome shotgun (WGS) entry which is preliminary data.</text>
</comment>
<protein>
    <submittedName>
        <fullName evidence="3">Uncharacterized protein</fullName>
    </submittedName>
</protein>
<evidence type="ECO:0000313" key="4">
    <source>
        <dbReference type="Proteomes" id="UP001321473"/>
    </source>
</evidence>
<keyword evidence="4" id="KW-1185">Reference proteome</keyword>
<organism evidence="3 4">
    <name type="scientific">Amblyomma americanum</name>
    <name type="common">Lone star tick</name>
    <dbReference type="NCBI Taxonomy" id="6943"/>
    <lineage>
        <taxon>Eukaryota</taxon>
        <taxon>Metazoa</taxon>
        <taxon>Ecdysozoa</taxon>
        <taxon>Arthropoda</taxon>
        <taxon>Chelicerata</taxon>
        <taxon>Arachnida</taxon>
        <taxon>Acari</taxon>
        <taxon>Parasitiformes</taxon>
        <taxon>Ixodida</taxon>
        <taxon>Ixodoidea</taxon>
        <taxon>Ixodidae</taxon>
        <taxon>Amblyomminae</taxon>
        <taxon>Amblyomma</taxon>
    </lineage>
</organism>
<proteinExistence type="predicted"/>
<feature type="region of interest" description="Disordered" evidence="1">
    <location>
        <begin position="390"/>
        <end position="414"/>
    </location>
</feature>
<evidence type="ECO:0000256" key="1">
    <source>
        <dbReference type="SAM" id="MobiDB-lite"/>
    </source>
</evidence>